<protein>
    <submittedName>
        <fullName evidence="1">Uncharacterized protein</fullName>
    </submittedName>
</protein>
<evidence type="ECO:0000313" key="1">
    <source>
        <dbReference type="EMBL" id="PNP37021.1"/>
    </source>
</evidence>
<gene>
    <name evidence="1" type="ORF">TGAMA5MH_11081</name>
</gene>
<dbReference type="Proteomes" id="UP000236546">
    <property type="component" value="Unassembled WGS sequence"/>
</dbReference>
<evidence type="ECO:0000313" key="2">
    <source>
        <dbReference type="Proteomes" id="UP000236546"/>
    </source>
</evidence>
<proteinExistence type="predicted"/>
<accession>A0A2K0SUR7</accession>
<dbReference type="AlphaFoldDB" id="A0A2K0SUR7"/>
<sequence>MLQELDWDTNRPSYYKQWRIDASPKPPELQLPRPILHRLLAERSRNGDFVEYHERFGHDTKPTCKCGEPRTQGHFVKCRMVQPFLQEVPEKDEMAGYTPLTYLLGPNGYKDYQKLVEETSPYGPAPQDLD</sequence>
<dbReference type="EMBL" id="MTYH01000225">
    <property type="protein sequence ID" value="PNP37021.1"/>
    <property type="molecule type" value="Genomic_DNA"/>
</dbReference>
<reference evidence="1 2" key="1">
    <citation type="submission" date="2017-02" db="EMBL/GenBank/DDBJ databases">
        <title>Genomes of Trichoderma spp. with biocontrol activity.</title>
        <authorList>
            <person name="Gardiner D."/>
            <person name="Kazan K."/>
            <person name="Vos C."/>
            <person name="Harvey P."/>
        </authorList>
    </citation>
    <scope>NUCLEOTIDE SEQUENCE [LARGE SCALE GENOMIC DNA]</scope>
    <source>
        <strain evidence="1 2">A5MH</strain>
    </source>
</reference>
<dbReference type="OrthoDB" id="4900701at2759"/>
<organism evidence="1 2">
    <name type="scientific">Trichoderma gamsii</name>
    <dbReference type="NCBI Taxonomy" id="398673"/>
    <lineage>
        <taxon>Eukaryota</taxon>
        <taxon>Fungi</taxon>
        <taxon>Dikarya</taxon>
        <taxon>Ascomycota</taxon>
        <taxon>Pezizomycotina</taxon>
        <taxon>Sordariomycetes</taxon>
        <taxon>Hypocreomycetidae</taxon>
        <taxon>Hypocreales</taxon>
        <taxon>Hypocreaceae</taxon>
        <taxon>Trichoderma</taxon>
    </lineage>
</organism>
<name>A0A2K0SUR7_9HYPO</name>
<comment type="caution">
    <text evidence="1">The sequence shown here is derived from an EMBL/GenBank/DDBJ whole genome shotgun (WGS) entry which is preliminary data.</text>
</comment>